<feature type="compositionally biased region" description="Low complexity" evidence="1">
    <location>
        <begin position="139"/>
        <end position="152"/>
    </location>
</feature>
<organism evidence="2">
    <name type="scientific">Absidia glauca</name>
    <name type="common">Pin mould</name>
    <dbReference type="NCBI Taxonomy" id="4829"/>
    <lineage>
        <taxon>Eukaryota</taxon>
        <taxon>Fungi</taxon>
        <taxon>Fungi incertae sedis</taxon>
        <taxon>Mucoromycota</taxon>
        <taxon>Mucoromycotina</taxon>
        <taxon>Mucoromycetes</taxon>
        <taxon>Mucorales</taxon>
        <taxon>Cunninghamellaceae</taxon>
        <taxon>Absidia</taxon>
    </lineage>
</organism>
<dbReference type="AlphaFoldDB" id="A0A163K395"/>
<accession>A0A163K395</accession>
<dbReference type="InParanoid" id="A0A163K395"/>
<evidence type="ECO:0000256" key="1">
    <source>
        <dbReference type="SAM" id="MobiDB-lite"/>
    </source>
</evidence>
<feature type="compositionally biased region" description="Low complexity" evidence="1">
    <location>
        <begin position="323"/>
        <end position="336"/>
    </location>
</feature>
<feature type="region of interest" description="Disordered" evidence="1">
    <location>
        <begin position="319"/>
        <end position="349"/>
    </location>
</feature>
<feature type="region of interest" description="Disordered" evidence="1">
    <location>
        <begin position="126"/>
        <end position="203"/>
    </location>
</feature>
<evidence type="ECO:0000313" key="3">
    <source>
        <dbReference type="Proteomes" id="UP000078561"/>
    </source>
</evidence>
<reference evidence="2" key="1">
    <citation type="submission" date="2016-04" db="EMBL/GenBank/DDBJ databases">
        <authorList>
            <person name="Evans L.H."/>
            <person name="Alamgir A."/>
            <person name="Owens N."/>
            <person name="Weber N.D."/>
            <person name="Virtaneva K."/>
            <person name="Barbian K."/>
            <person name="Babar A."/>
            <person name="Rosenke K."/>
        </authorList>
    </citation>
    <scope>NUCLEOTIDE SEQUENCE [LARGE SCALE GENOMIC DNA]</scope>
    <source>
        <strain evidence="2">CBS 101.48</strain>
    </source>
</reference>
<feature type="compositionally biased region" description="Polar residues" evidence="1">
    <location>
        <begin position="392"/>
        <end position="403"/>
    </location>
</feature>
<feature type="compositionally biased region" description="Polar residues" evidence="1">
    <location>
        <begin position="54"/>
        <end position="88"/>
    </location>
</feature>
<sequence length="403" mass="44918">MAIAPPPPTLHLQQQWLPTLSSIVLDGDSFSTELIRQFDKKQSKLHAEMVGENVSLSSDSYQSRARTPETAESTAQVQSPGLAQQAQDDNIVDRNDSSSVQLRRRSAGDLLRRSSAYLRAKFEAFKSIAPPPPPPPIAPHQQQQQQQQDLTTLPPPEEQRRSVFHSWSLSKKSQHRYQPPHADTIFGSHSHDHPSSSITSVSSLGSMQPTKIAVNTTISIPPQPQPQPQSHHQHRHSSLYHYSTTVQPPVITQYPPRPLKYAPVEPISDDHIPYPSNTESTTQLSRGIINSNHPPPKLQHKIDPHHHRISLPLFRMVKDPETSSSSSSLSQAAQQSRHSRRSSDSELHRLAATRASSSWTKRLSQWFHCHQPSKPTAPPQSKKGKEPKLAHGTTTPEVNSLAI</sequence>
<feature type="compositionally biased region" description="Polar residues" evidence="1">
    <location>
        <begin position="275"/>
        <end position="292"/>
    </location>
</feature>
<dbReference type="OMA" id="HHNTHLE"/>
<dbReference type="EMBL" id="LT554417">
    <property type="protein sequence ID" value="SAM05041.1"/>
    <property type="molecule type" value="Genomic_DNA"/>
</dbReference>
<keyword evidence="3" id="KW-1185">Reference proteome</keyword>
<proteinExistence type="predicted"/>
<name>A0A163K395_ABSGL</name>
<dbReference type="OrthoDB" id="2288118at2759"/>
<feature type="region of interest" description="Disordered" evidence="1">
    <location>
        <begin position="366"/>
        <end position="403"/>
    </location>
</feature>
<feature type="region of interest" description="Disordered" evidence="1">
    <location>
        <begin position="52"/>
        <end position="106"/>
    </location>
</feature>
<evidence type="ECO:0000313" key="2">
    <source>
        <dbReference type="EMBL" id="SAM05041.1"/>
    </source>
</evidence>
<feature type="compositionally biased region" description="Pro residues" evidence="1">
    <location>
        <begin position="129"/>
        <end position="138"/>
    </location>
</feature>
<protein>
    <submittedName>
        <fullName evidence="2">Uncharacterized protein</fullName>
    </submittedName>
</protein>
<dbReference type="Proteomes" id="UP000078561">
    <property type="component" value="Unassembled WGS sequence"/>
</dbReference>
<feature type="region of interest" description="Disordered" evidence="1">
    <location>
        <begin position="273"/>
        <end position="302"/>
    </location>
</feature>
<gene>
    <name evidence="2" type="primary">ABSGL_10907.1 scaffold 12033</name>
</gene>